<dbReference type="EMBL" id="MRCC01000004">
    <property type="protein sequence ID" value="OKH28174.1"/>
    <property type="molecule type" value="Genomic_DNA"/>
</dbReference>
<dbReference type="RefSeq" id="WP_073548625.1">
    <property type="nucleotide sequence ID" value="NZ_CAWMVK010000034.1"/>
</dbReference>
<proteinExistence type="predicted"/>
<keyword evidence="2" id="KW-1185">Reference proteome</keyword>
<protein>
    <submittedName>
        <fullName evidence="1">Uncharacterized protein</fullName>
    </submittedName>
</protein>
<dbReference type="STRING" id="247279.NIES1031_06295"/>
<dbReference type="Proteomes" id="UP000185984">
    <property type="component" value="Unassembled WGS sequence"/>
</dbReference>
<dbReference type="AlphaFoldDB" id="A0A1U7HX47"/>
<evidence type="ECO:0000313" key="1">
    <source>
        <dbReference type="EMBL" id="OKH28174.1"/>
    </source>
</evidence>
<accession>A0A1U7HX47</accession>
<gene>
    <name evidence="1" type="ORF">NIES1031_06295</name>
</gene>
<organism evidence="1 2">
    <name type="scientific">Chroogloeocystis siderophila 5.2 s.c.1</name>
    <dbReference type="NCBI Taxonomy" id="247279"/>
    <lineage>
        <taxon>Bacteria</taxon>
        <taxon>Bacillati</taxon>
        <taxon>Cyanobacteriota</taxon>
        <taxon>Cyanophyceae</taxon>
        <taxon>Oscillatoriophycideae</taxon>
        <taxon>Chroococcales</taxon>
        <taxon>Chroococcaceae</taxon>
        <taxon>Chroogloeocystis</taxon>
    </lineage>
</organism>
<comment type="caution">
    <text evidence="1">The sequence shown here is derived from an EMBL/GenBank/DDBJ whole genome shotgun (WGS) entry which is preliminary data.</text>
</comment>
<reference evidence="1 2" key="1">
    <citation type="submission" date="2016-11" db="EMBL/GenBank/DDBJ databases">
        <title>Draft Genome Sequences of Nine Cyanobacterial Strains from Diverse Habitats.</title>
        <authorList>
            <person name="Zhu T."/>
            <person name="Hou S."/>
            <person name="Lu X."/>
            <person name="Hess W.R."/>
        </authorList>
    </citation>
    <scope>NUCLEOTIDE SEQUENCE [LARGE SCALE GENOMIC DNA]</scope>
    <source>
        <strain evidence="1 2">5.2 s.c.1</strain>
    </source>
</reference>
<dbReference type="OrthoDB" id="559318at2"/>
<sequence length="105" mass="12022">MSLAQRIRNNVARSRRTTSEILGATSELVQAHERILEQLDMFNQPTLPAKRKTWTIAIMKRELGGFKAAKNHFAKIYGIKAKSWTTLVEKVNNIESALVHLGYWQ</sequence>
<evidence type="ECO:0000313" key="2">
    <source>
        <dbReference type="Proteomes" id="UP000185984"/>
    </source>
</evidence>
<name>A0A1U7HX47_9CHRO</name>